<dbReference type="CDD" id="cd06587">
    <property type="entry name" value="VOC"/>
    <property type="match status" value="1"/>
</dbReference>
<gene>
    <name evidence="2" type="ORF">E2F48_14725</name>
</gene>
<dbReference type="PROSITE" id="PS51819">
    <property type="entry name" value="VOC"/>
    <property type="match status" value="1"/>
</dbReference>
<dbReference type="AlphaFoldDB" id="A0A4R5TPI8"/>
<dbReference type="RefSeq" id="WP_133404722.1">
    <property type="nucleotide sequence ID" value="NZ_SMTK01000005.1"/>
</dbReference>
<dbReference type="Gene3D" id="3.10.180.10">
    <property type="entry name" value="2,3-Dihydroxybiphenyl 1,2-Dioxygenase, domain 1"/>
    <property type="match status" value="1"/>
</dbReference>
<dbReference type="InterPro" id="IPR037523">
    <property type="entry name" value="VOC_core"/>
</dbReference>
<accession>A0A4R5TPI8</accession>
<keyword evidence="3" id="KW-1185">Reference proteome</keyword>
<protein>
    <submittedName>
        <fullName evidence="2">VOC family protein</fullName>
    </submittedName>
</protein>
<evidence type="ECO:0000313" key="2">
    <source>
        <dbReference type="EMBL" id="TDK24038.1"/>
    </source>
</evidence>
<evidence type="ECO:0000313" key="3">
    <source>
        <dbReference type="Proteomes" id="UP000295411"/>
    </source>
</evidence>
<feature type="domain" description="VOC" evidence="1">
    <location>
        <begin position="5"/>
        <end position="122"/>
    </location>
</feature>
<reference evidence="2 3" key="1">
    <citation type="submission" date="2019-03" db="EMBL/GenBank/DDBJ databases">
        <title>Arthrobacter sp. nov., an bacterium isolated from biocrust in Mu Us Desert.</title>
        <authorList>
            <person name="Lixiong L."/>
        </authorList>
    </citation>
    <scope>NUCLEOTIDE SEQUENCE [LARGE SCALE GENOMIC DNA]</scope>
    <source>
        <strain evidence="2 3">SLN-3</strain>
    </source>
</reference>
<dbReference type="InterPro" id="IPR004360">
    <property type="entry name" value="Glyas_Fos-R_dOase_dom"/>
</dbReference>
<name>A0A4R5TPI8_9MICC</name>
<comment type="caution">
    <text evidence="2">The sequence shown here is derived from an EMBL/GenBank/DDBJ whole genome shotgun (WGS) entry which is preliminary data.</text>
</comment>
<dbReference type="SUPFAM" id="SSF54593">
    <property type="entry name" value="Glyoxalase/Bleomycin resistance protein/Dihydroxybiphenyl dioxygenase"/>
    <property type="match status" value="1"/>
</dbReference>
<evidence type="ECO:0000259" key="1">
    <source>
        <dbReference type="PROSITE" id="PS51819"/>
    </source>
</evidence>
<dbReference type="Proteomes" id="UP000295411">
    <property type="component" value="Unassembled WGS sequence"/>
</dbReference>
<organism evidence="2 3">
    <name type="scientific">Arthrobacter crusticola</name>
    <dbReference type="NCBI Taxonomy" id="2547960"/>
    <lineage>
        <taxon>Bacteria</taxon>
        <taxon>Bacillati</taxon>
        <taxon>Actinomycetota</taxon>
        <taxon>Actinomycetes</taxon>
        <taxon>Micrococcales</taxon>
        <taxon>Micrococcaceae</taxon>
        <taxon>Arthrobacter</taxon>
    </lineage>
</organism>
<dbReference type="InterPro" id="IPR029068">
    <property type="entry name" value="Glyas_Bleomycin-R_OHBP_Dase"/>
</dbReference>
<dbReference type="EMBL" id="SMTK01000005">
    <property type="protein sequence ID" value="TDK24038.1"/>
    <property type="molecule type" value="Genomic_DNA"/>
</dbReference>
<dbReference type="Pfam" id="PF00903">
    <property type="entry name" value="Glyoxalase"/>
    <property type="match status" value="1"/>
</dbReference>
<sequence>MFADTKAFPGLAVRSLEDARRFYGDTLGLRTSEEHGLMWLHLAGGRDTLVYEQPDSTPASYTVLNFEVDDIDAAVSALTERGVRLERYDGMEQDDAGVHRGGGPFIAWFKDPSGNVLSVLQER</sequence>
<dbReference type="OrthoDB" id="9804907at2"/>
<proteinExistence type="predicted"/>